<dbReference type="InterPro" id="IPR011650">
    <property type="entry name" value="Peptidase_M20_dimer"/>
</dbReference>
<dbReference type="InterPro" id="IPR017439">
    <property type="entry name" value="Amidohydrolase"/>
</dbReference>
<accession>A0A1I5ZJP1</accession>
<dbReference type="RefSeq" id="WP_082802565.1">
    <property type="nucleotide sequence ID" value="NZ_FOXX01000004.1"/>
</dbReference>
<comment type="caution">
    <text evidence="2">The sequence shown here is derived from an EMBL/GenBank/DDBJ whole genome shotgun (WGS) entry which is preliminary data.</text>
</comment>
<reference evidence="2 3" key="1">
    <citation type="submission" date="2016-10" db="EMBL/GenBank/DDBJ databases">
        <authorList>
            <person name="Varghese N."/>
            <person name="Submissions S."/>
        </authorList>
    </citation>
    <scope>NUCLEOTIDE SEQUENCE [LARGE SCALE GENOMIC DNA]</scope>
    <source>
        <strain evidence="2 3">DSM 13796</strain>
    </source>
</reference>
<dbReference type="Gene3D" id="3.40.630.10">
    <property type="entry name" value="Zn peptidases"/>
    <property type="match status" value="1"/>
</dbReference>
<dbReference type="InterPro" id="IPR002933">
    <property type="entry name" value="Peptidase_M20"/>
</dbReference>
<dbReference type="InterPro" id="IPR036264">
    <property type="entry name" value="Bact_exopeptidase_dim_dom"/>
</dbReference>
<name>A0A1I5ZJP1_9BACI</name>
<protein>
    <submittedName>
        <fullName evidence="2">Amidohydrolase</fullName>
    </submittedName>
</protein>
<dbReference type="SUPFAM" id="SSF53187">
    <property type="entry name" value="Zn-dependent exopeptidases"/>
    <property type="match status" value="1"/>
</dbReference>
<dbReference type="PANTHER" id="PTHR11014:SF122">
    <property type="entry name" value="AMIDOHYDROLASE AMHX"/>
    <property type="match status" value="1"/>
</dbReference>
<dbReference type="NCBIfam" id="TIGR01891">
    <property type="entry name" value="amidohydrolases"/>
    <property type="match status" value="1"/>
</dbReference>
<dbReference type="Gene3D" id="3.30.70.360">
    <property type="match status" value="1"/>
</dbReference>
<dbReference type="EMBL" id="FOXX01000004">
    <property type="protein sequence ID" value="SFQ56699.1"/>
    <property type="molecule type" value="Genomic_DNA"/>
</dbReference>
<dbReference type="PANTHER" id="PTHR11014">
    <property type="entry name" value="PEPTIDASE M20 FAMILY MEMBER"/>
    <property type="match status" value="1"/>
</dbReference>
<dbReference type="Pfam" id="PF07687">
    <property type="entry name" value="M20_dimer"/>
    <property type="match status" value="1"/>
</dbReference>
<proteinExistence type="predicted"/>
<feature type="domain" description="Peptidase M20 dimerisation" evidence="1">
    <location>
        <begin position="181"/>
        <end position="272"/>
    </location>
</feature>
<gene>
    <name evidence="2" type="ORF">SAMN02745910_02137</name>
</gene>
<dbReference type="PIRSF" id="PIRSF005962">
    <property type="entry name" value="Pept_M20D_amidohydro"/>
    <property type="match status" value="1"/>
</dbReference>
<dbReference type="Pfam" id="PF01546">
    <property type="entry name" value="Peptidase_M20"/>
    <property type="match status" value="1"/>
</dbReference>
<organism evidence="2 3">
    <name type="scientific">Priestia endophytica DSM 13796</name>
    <dbReference type="NCBI Taxonomy" id="1121089"/>
    <lineage>
        <taxon>Bacteria</taxon>
        <taxon>Bacillati</taxon>
        <taxon>Bacillota</taxon>
        <taxon>Bacilli</taxon>
        <taxon>Bacillales</taxon>
        <taxon>Bacillaceae</taxon>
        <taxon>Priestia</taxon>
    </lineage>
</organism>
<dbReference type="GeneID" id="93710799"/>
<dbReference type="SUPFAM" id="SSF55031">
    <property type="entry name" value="Bacterial exopeptidase dimerisation domain"/>
    <property type="match status" value="1"/>
</dbReference>
<sequence>MINPIKYIDNHRDFIIKTYRDLHSLAEPSWQEKKTSDYLLKSLKEAGLKVKTFQEHYGIVAEIPGRLNRVVALRADMDALVQEVDGELKPNHSCGHDAHSAMVLYTALAISQSGIQPKYTLRFIFQPAEEKGEGALKMIEDGALEEVTYLFGLHLRPDKEVPYGKASPVIVHGAAETIRGTIKGVQAHASRPEEGINVIEAAALLVQKLQQIYLYLPNETPYSIKMTQLQTENKASNIIPETASFSIDVRAQTNEVMNKLNDYANEIFEQTKQQTGVAISSYMKEFVPAAVTNENAIKITKSAIARVLGKENIIPVCISHGGEDFHFYTAKNQGVSATMIGLGCGLKPGLHHPQMEFNLEALHYGTKILTQTILLASEE</sequence>
<dbReference type="Proteomes" id="UP000182762">
    <property type="component" value="Unassembled WGS sequence"/>
</dbReference>
<evidence type="ECO:0000313" key="2">
    <source>
        <dbReference type="EMBL" id="SFQ56699.1"/>
    </source>
</evidence>
<evidence type="ECO:0000313" key="3">
    <source>
        <dbReference type="Proteomes" id="UP000182762"/>
    </source>
</evidence>
<evidence type="ECO:0000259" key="1">
    <source>
        <dbReference type="Pfam" id="PF07687"/>
    </source>
</evidence>
<keyword evidence="3" id="KW-1185">Reference proteome</keyword>